<dbReference type="CDD" id="cd06223">
    <property type="entry name" value="PRTases_typeI"/>
    <property type="match status" value="1"/>
</dbReference>
<dbReference type="SUPFAM" id="SSF53271">
    <property type="entry name" value="PRTase-like"/>
    <property type="match status" value="1"/>
</dbReference>
<dbReference type="AlphaFoldDB" id="B8HQ95"/>
<dbReference type="InterPro" id="IPR051910">
    <property type="entry name" value="ComF/GntX_DNA_util-trans"/>
</dbReference>
<evidence type="ECO:0000313" key="2">
    <source>
        <dbReference type="EMBL" id="ACL47492.1"/>
    </source>
</evidence>
<gene>
    <name evidence="2" type="ordered locus">Cyan7425_5199</name>
</gene>
<proteinExistence type="inferred from homology"/>
<sequence>MNWQQILRKWLPFLFYYRCSFCQRKSAQPLCRHCLPQVKTCQLSASVYPHFWSTHPPLFPWGRYGGALKRIISDLKYKNQPQLARPLGEWLGEAWLQYHGQQTAKGFFSPLSSAAVIVVPIPIHRDKLRTRGFNQAELIARSFCRITNLPLRAHGLERVRHTTAQHSLSKQQRQENLNAAFCLGKDLLRQRPKHPILLIDDIYTTGATARSAIATLSQAGFQVYGIATAAITERGGGAGVPFS</sequence>
<dbReference type="HOGENOM" id="CLU_054549_1_0_3"/>
<dbReference type="KEGG" id="cyn:Cyan7425_5199"/>
<organism evidence="2">
    <name type="scientific">Cyanothece sp. (strain PCC 7425 / ATCC 29141)</name>
    <dbReference type="NCBI Taxonomy" id="395961"/>
    <lineage>
        <taxon>Bacteria</taxon>
        <taxon>Bacillati</taxon>
        <taxon>Cyanobacteriota</taxon>
        <taxon>Cyanophyceae</taxon>
        <taxon>Gomontiellales</taxon>
        <taxon>Cyanothecaceae</taxon>
        <taxon>Cyanothece</taxon>
    </lineage>
</organism>
<dbReference type="InterPro" id="IPR029057">
    <property type="entry name" value="PRTase-like"/>
</dbReference>
<dbReference type="Gene3D" id="3.40.50.2020">
    <property type="match status" value="1"/>
</dbReference>
<reference evidence="2" key="1">
    <citation type="submission" date="2009-01" db="EMBL/GenBank/DDBJ databases">
        <title>Complete sequence of chromosome Cyanothece sp. PCC 7425.</title>
        <authorList>
            <consortium name="US DOE Joint Genome Institute"/>
            <person name="Lucas S."/>
            <person name="Copeland A."/>
            <person name="Lapidus A."/>
            <person name="Glavina del Rio T."/>
            <person name="Dalin E."/>
            <person name="Tice H."/>
            <person name="Bruce D."/>
            <person name="Goodwin L."/>
            <person name="Pitluck S."/>
            <person name="Sims D."/>
            <person name="Meineke L."/>
            <person name="Brettin T."/>
            <person name="Detter J.C."/>
            <person name="Han C."/>
            <person name="Larimer F."/>
            <person name="Land M."/>
            <person name="Hauser L."/>
            <person name="Kyrpides N."/>
            <person name="Ovchinnikova G."/>
            <person name="Liberton M."/>
            <person name="Stoeckel J."/>
            <person name="Banerjee A."/>
            <person name="Singh A."/>
            <person name="Page L."/>
            <person name="Sato H."/>
            <person name="Zhao L."/>
            <person name="Sherman L."/>
            <person name="Pakrasi H."/>
            <person name="Richardson P."/>
        </authorList>
    </citation>
    <scope>NUCLEOTIDE SEQUENCE</scope>
    <source>
        <strain evidence="2">PCC 7425</strain>
    </source>
</reference>
<comment type="similarity">
    <text evidence="1">Belongs to the ComF/GntX family.</text>
</comment>
<accession>B8HQ95</accession>
<evidence type="ECO:0008006" key="3">
    <source>
        <dbReference type="Google" id="ProtNLM"/>
    </source>
</evidence>
<dbReference type="EMBL" id="CP001344">
    <property type="protein sequence ID" value="ACL47492.1"/>
    <property type="molecule type" value="Genomic_DNA"/>
</dbReference>
<dbReference type="PANTHER" id="PTHR47505">
    <property type="entry name" value="DNA UTILIZATION PROTEIN YHGH"/>
    <property type="match status" value="1"/>
</dbReference>
<dbReference type="PANTHER" id="PTHR47505:SF1">
    <property type="entry name" value="DNA UTILIZATION PROTEIN YHGH"/>
    <property type="match status" value="1"/>
</dbReference>
<name>B8HQ95_CYAP4</name>
<evidence type="ECO:0000256" key="1">
    <source>
        <dbReference type="ARBA" id="ARBA00008007"/>
    </source>
</evidence>
<dbReference type="eggNOG" id="COG1040">
    <property type="taxonomic scope" value="Bacteria"/>
</dbReference>
<dbReference type="STRING" id="395961.Cyan7425_5199"/>
<dbReference type="InterPro" id="IPR000836">
    <property type="entry name" value="PRTase_dom"/>
</dbReference>
<protein>
    <recommendedName>
        <fullName evidence="3">Phosphoribosyltransferase</fullName>
    </recommendedName>
</protein>